<dbReference type="PANTHER" id="PTHR23506:SF23">
    <property type="entry name" value="GH10249P"/>
    <property type="match status" value="1"/>
</dbReference>
<accession>A0A9P7GWS7</accession>
<reference evidence="8" key="2">
    <citation type="submission" date="2021-10" db="EMBL/GenBank/DDBJ databases">
        <title>Phylogenomics reveals ancestral predisposition of the termite-cultivated fungus Termitomyces towards a domesticated lifestyle.</title>
        <authorList>
            <person name="Auxier B."/>
            <person name="Grum-Grzhimaylo A."/>
            <person name="Cardenas M.E."/>
            <person name="Lodge J.D."/>
            <person name="Laessoe T."/>
            <person name="Pedersen O."/>
            <person name="Smith M.E."/>
            <person name="Kuyper T.W."/>
            <person name="Franco-Molano E.A."/>
            <person name="Baroni T.J."/>
            <person name="Aanen D.K."/>
        </authorList>
    </citation>
    <scope>NUCLEOTIDE SEQUENCE</scope>
    <source>
        <strain evidence="8">D49</strain>
    </source>
</reference>
<feature type="region of interest" description="Disordered" evidence="6">
    <location>
        <begin position="120"/>
        <end position="150"/>
    </location>
</feature>
<comment type="caution">
    <text evidence="8">The sequence shown here is derived from an EMBL/GenBank/DDBJ whole genome shotgun (WGS) entry which is preliminary data.</text>
</comment>
<comment type="subcellular location">
    <subcellularLocation>
        <location evidence="1">Membrane</location>
        <topology evidence="1">Multi-pass membrane protein</topology>
    </subcellularLocation>
</comment>
<proteinExistence type="predicted"/>
<dbReference type="AlphaFoldDB" id="A0A9P7GWS7"/>
<dbReference type="SUPFAM" id="SSF103473">
    <property type="entry name" value="MFS general substrate transporter"/>
    <property type="match status" value="1"/>
</dbReference>
<keyword evidence="5 7" id="KW-0472">Membrane</keyword>
<dbReference type="EMBL" id="JABCKI010000013">
    <property type="protein sequence ID" value="KAG5654297.1"/>
    <property type="molecule type" value="Genomic_DNA"/>
</dbReference>
<evidence type="ECO:0000313" key="9">
    <source>
        <dbReference type="Proteomes" id="UP000717328"/>
    </source>
</evidence>
<sequence length="226" mass="24693">MLSEHYVMRRIPILLGLVALLGSQAMLMEAPNYPVMCIARILQGISSSVIWVVGLALLCDTTPEDLVARPPVGGALYSALGPFVFAMAAAVLDLIARLFIIERKDALKWGIDPKIPRRVKQKTEEEGVAGRAPVQPSPFSRPIPNDSESNMEVSMNGILAPFEGSISGTETFLIEDETSKKGLSLPVVIMRLFQSSRASVAIFITFIYGYVIRMALIRPFGLIAFI</sequence>
<feature type="transmembrane region" description="Helical" evidence="7">
    <location>
        <begin position="75"/>
        <end position="100"/>
    </location>
</feature>
<evidence type="ECO:0000256" key="5">
    <source>
        <dbReference type="ARBA" id="ARBA00023136"/>
    </source>
</evidence>
<evidence type="ECO:0000256" key="6">
    <source>
        <dbReference type="SAM" id="MobiDB-lite"/>
    </source>
</evidence>
<dbReference type="Gene3D" id="1.20.1250.20">
    <property type="entry name" value="MFS general substrate transporter like domains"/>
    <property type="match status" value="1"/>
</dbReference>
<keyword evidence="3 7" id="KW-0812">Transmembrane</keyword>
<evidence type="ECO:0000256" key="3">
    <source>
        <dbReference type="ARBA" id="ARBA00022692"/>
    </source>
</evidence>
<dbReference type="InterPro" id="IPR036259">
    <property type="entry name" value="MFS_trans_sf"/>
</dbReference>
<keyword evidence="4 7" id="KW-1133">Transmembrane helix</keyword>
<evidence type="ECO:0000313" key="8">
    <source>
        <dbReference type="EMBL" id="KAG5654297.1"/>
    </source>
</evidence>
<gene>
    <name evidence="8" type="ORF">H0H81_005146</name>
</gene>
<reference evidence="8" key="1">
    <citation type="submission" date="2021-02" db="EMBL/GenBank/DDBJ databases">
        <authorList>
            <person name="Nieuwenhuis M."/>
            <person name="Van De Peppel L.J.J."/>
        </authorList>
    </citation>
    <scope>NUCLEOTIDE SEQUENCE</scope>
    <source>
        <strain evidence="8">D49</strain>
    </source>
</reference>
<dbReference type="InterPro" id="IPR050930">
    <property type="entry name" value="MFS_Vesicular_Transporter"/>
</dbReference>
<organism evidence="8 9">
    <name type="scientific">Sphagnurus paluster</name>
    <dbReference type="NCBI Taxonomy" id="117069"/>
    <lineage>
        <taxon>Eukaryota</taxon>
        <taxon>Fungi</taxon>
        <taxon>Dikarya</taxon>
        <taxon>Basidiomycota</taxon>
        <taxon>Agaricomycotina</taxon>
        <taxon>Agaricomycetes</taxon>
        <taxon>Agaricomycetidae</taxon>
        <taxon>Agaricales</taxon>
        <taxon>Tricholomatineae</taxon>
        <taxon>Lyophyllaceae</taxon>
        <taxon>Sphagnurus</taxon>
    </lineage>
</organism>
<evidence type="ECO:0000256" key="7">
    <source>
        <dbReference type="SAM" id="Phobius"/>
    </source>
</evidence>
<evidence type="ECO:0000256" key="4">
    <source>
        <dbReference type="ARBA" id="ARBA00022989"/>
    </source>
</evidence>
<evidence type="ECO:0000256" key="2">
    <source>
        <dbReference type="ARBA" id="ARBA00022448"/>
    </source>
</evidence>
<dbReference type="OrthoDB" id="440553at2759"/>
<evidence type="ECO:0000256" key="1">
    <source>
        <dbReference type="ARBA" id="ARBA00004141"/>
    </source>
</evidence>
<name>A0A9P7GWS7_9AGAR</name>
<dbReference type="GO" id="GO:0022857">
    <property type="term" value="F:transmembrane transporter activity"/>
    <property type="evidence" value="ECO:0007669"/>
    <property type="project" value="TreeGrafter"/>
</dbReference>
<dbReference type="GO" id="GO:0016020">
    <property type="term" value="C:membrane"/>
    <property type="evidence" value="ECO:0007669"/>
    <property type="project" value="UniProtKB-SubCell"/>
</dbReference>
<keyword evidence="2" id="KW-0813">Transport</keyword>
<dbReference type="Proteomes" id="UP000717328">
    <property type="component" value="Unassembled WGS sequence"/>
</dbReference>
<feature type="transmembrane region" description="Helical" evidence="7">
    <location>
        <begin position="200"/>
        <end position="225"/>
    </location>
</feature>
<protein>
    <submittedName>
        <fullName evidence="8">Uncharacterized protein</fullName>
    </submittedName>
</protein>
<keyword evidence="9" id="KW-1185">Reference proteome</keyword>
<dbReference type="PANTHER" id="PTHR23506">
    <property type="entry name" value="GH10249P"/>
    <property type="match status" value="1"/>
</dbReference>